<accession>A0A2A6CXN1</accession>
<gene>
    <name evidence="1" type="primary">WBGene00274880</name>
</gene>
<evidence type="ECO:0000313" key="1">
    <source>
        <dbReference type="EnsemblMetazoa" id="PPA36511.1"/>
    </source>
</evidence>
<dbReference type="EnsemblMetazoa" id="PPA36511.1">
    <property type="protein sequence ID" value="PPA36511.1"/>
    <property type="gene ID" value="WBGene00274880"/>
</dbReference>
<dbReference type="PANTHER" id="PTHR37433">
    <property type="entry name" value="PROTEIN CBG25136-RELATED"/>
    <property type="match status" value="1"/>
</dbReference>
<protein>
    <submittedName>
        <fullName evidence="1">Uncharacterized protein</fullName>
    </submittedName>
</protein>
<sequence length="212" mass="24006">MLLLRVFFFLLLVHTCGAIWCYDSVKKNLIHAIGGEKYGGCHIFDSRSIDWLMQPQSCTRFEYNEFVNRIDCLCDTEHRCDDKIIAEQTLKSTAVTCIVGNTRGLTGNTCQEGYVTSVNDVSQLIEYVMCKSNKCNEKWETANSSVNITAPVCDHAMPETTTREEVKYVVTTTSMSEHEHMEAHFIGEWSKMINTIENAFNDIFAGFGAFHG</sequence>
<evidence type="ECO:0000313" key="2">
    <source>
        <dbReference type="Proteomes" id="UP000005239"/>
    </source>
</evidence>
<dbReference type="AlphaFoldDB" id="A0A2A6CXN1"/>
<proteinExistence type="predicted"/>
<organism evidence="1 2">
    <name type="scientific">Pristionchus pacificus</name>
    <name type="common">Parasitic nematode worm</name>
    <dbReference type="NCBI Taxonomy" id="54126"/>
    <lineage>
        <taxon>Eukaryota</taxon>
        <taxon>Metazoa</taxon>
        <taxon>Ecdysozoa</taxon>
        <taxon>Nematoda</taxon>
        <taxon>Chromadorea</taxon>
        <taxon>Rhabditida</taxon>
        <taxon>Rhabditina</taxon>
        <taxon>Diplogasteromorpha</taxon>
        <taxon>Diplogasteroidea</taxon>
        <taxon>Neodiplogasteridae</taxon>
        <taxon>Pristionchus</taxon>
    </lineage>
</organism>
<reference evidence="1" key="2">
    <citation type="submission" date="2022-06" db="UniProtKB">
        <authorList>
            <consortium name="EnsemblMetazoa"/>
        </authorList>
    </citation>
    <scope>IDENTIFICATION</scope>
    <source>
        <strain evidence="1">PS312</strain>
    </source>
</reference>
<dbReference type="Proteomes" id="UP000005239">
    <property type="component" value="Unassembled WGS sequence"/>
</dbReference>
<accession>A0A8R1UQX2</accession>
<reference evidence="2" key="1">
    <citation type="journal article" date="2008" name="Nat. Genet.">
        <title>The Pristionchus pacificus genome provides a unique perspective on nematode lifestyle and parasitism.</title>
        <authorList>
            <person name="Dieterich C."/>
            <person name="Clifton S.W."/>
            <person name="Schuster L.N."/>
            <person name="Chinwalla A."/>
            <person name="Delehaunty K."/>
            <person name="Dinkelacker I."/>
            <person name="Fulton L."/>
            <person name="Fulton R."/>
            <person name="Godfrey J."/>
            <person name="Minx P."/>
            <person name="Mitreva M."/>
            <person name="Roeseler W."/>
            <person name="Tian H."/>
            <person name="Witte H."/>
            <person name="Yang S.P."/>
            <person name="Wilson R.K."/>
            <person name="Sommer R.J."/>
        </authorList>
    </citation>
    <scope>NUCLEOTIDE SEQUENCE [LARGE SCALE GENOMIC DNA]</scope>
    <source>
        <strain evidence="2">PS312</strain>
    </source>
</reference>
<name>A0A2A6CXN1_PRIPA</name>
<dbReference type="PANTHER" id="PTHR37433:SF5">
    <property type="entry name" value="DUF753 DOMAIN-CONTAINING PROTEIN-RELATED"/>
    <property type="match status" value="1"/>
</dbReference>
<keyword evidence="2" id="KW-1185">Reference proteome</keyword>